<dbReference type="InterPro" id="IPR055377">
    <property type="entry name" value="GH3_M"/>
</dbReference>
<dbReference type="InterPro" id="IPR004993">
    <property type="entry name" value="GH3"/>
</dbReference>
<feature type="domain" description="GH3 C-terminal" evidence="2">
    <location>
        <begin position="382"/>
        <end position="493"/>
    </location>
</feature>
<reference evidence="3" key="1">
    <citation type="submission" date="2021-04" db="EMBL/GenBank/DDBJ databases">
        <authorList>
            <person name="Rodrigo-Torres L."/>
            <person name="Arahal R. D."/>
            <person name="Lucena T."/>
        </authorList>
    </citation>
    <scope>NUCLEOTIDE SEQUENCE</scope>
    <source>
        <strain evidence="3">AS29M-1</strain>
    </source>
</reference>
<dbReference type="EMBL" id="OU015584">
    <property type="protein sequence ID" value="CAG5086285.1"/>
    <property type="molecule type" value="Genomic_DNA"/>
</dbReference>
<evidence type="ECO:0000259" key="2">
    <source>
        <dbReference type="Pfam" id="PF23572"/>
    </source>
</evidence>
<dbReference type="PANTHER" id="PTHR31901">
    <property type="entry name" value="GH3 DOMAIN-CONTAINING PROTEIN"/>
    <property type="match status" value="1"/>
</dbReference>
<dbReference type="PANTHER" id="PTHR31901:SF9">
    <property type="entry name" value="GH3 DOMAIN-CONTAINING PROTEIN"/>
    <property type="match status" value="1"/>
</dbReference>
<evidence type="ECO:0008006" key="5">
    <source>
        <dbReference type="Google" id="ProtNLM"/>
    </source>
</evidence>
<dbReference type="InterPro" id="IPR055378">
    <property type="entry name" value="GH3_C"/>
</dbReference>
<dbReference type="GO" id="GO:0016881">
    <property type="term" value="F:acid-amino acid ligase activity"/>
    <property type="evidence" value="ECO:0007669"/>
    <property type="project" value="TreeGrafter"/>
</dbReference>
<organism evidence="3 4">
    <name type="scientific">Parvicella tangerina</name>
    <dbReference type="NCBI Taxonomy" id="2829795"/>
    <lineage>
        <taxon>Bacteria</taxon>
        <taxon>Pseudomonadati</taxon>
        <taxon>Bacteroidota</taxon>
        <taxon>Flavobacteriia</taxon>
        <taxon>Flavobacteriales</taxon>
        <taxon>Parvicellaceae</taxon>
        <taxon>Parvicella</taxon>
    </lineage>
</organism>
<dbReference type="RefSeq" id="WP_258543260.1">
    <property type="nucleotide sequence ID" value="NZ_OU015584.1"/>
</dbReference>
<dbReference type="KEGG" id="ptan:CRYO30217_03070"/>
<dbReference type="GO" id="GO:0005737">
    <property type="term" value="C:cytoplasm"/>
    <property type="evidence" value="ECO:0007669"/>
    <property type="project" value="TreeGrafter"/>
</dbReference>
<dbReference type="Pfam" id="PF23572">
    <property type="entry name" value="GH3_C"/>
    <property type="match status" value="1"/>
</dbReference>
<accession>A0A916NJ49</accession>
<evidence type="ECO:0000313" key="3">
    <source>
        <dbReference type="EMBL" id="CAG5086285.1"/>
    </source>
</evidence>
<keyword evidence="4" id="KW-1185">Reference proteome</keyword>
<proteinExistence type="predicted"/>
<dbReference type="Proteomes" id="UP000683507">
    <property type="component" value="Chromosome"/>
</dbReference>
<feature type="domain" description="GH3 middle" evidence="1">
    <location>
        <begin position="297"/>
        <end position="366"/>
    </location>
</feature>
<protein>
    <recommendedName>
        <fullName evidence="5">GH3 auxin-responsive promoter family protein</fullName>
    </recommendedName>
</protein>
<sequence>MGAPFNSIFSWLIKKRVHQIELFKKHPDEVQRELLSNLISQSSSTEFGKKHRFDSLTAVSDFQQNVPLQHYDDVFPYVERLKNGEQNLLWPGDILWFAKSSGTTNQRSKLIPVSKESLQECHYKGGKDLLGIYYNNHPDTRLFTGKHLIVGGSSEINYLNQKSYFGDLSAIIVKNLPWWCEWRRTPSRETALLSQWEEKLSRMAKETVNEDVRILAGVPSWTLVLLKRVLEENGTNNIFDIWPNLELYMHGGVNFGPYKQQFEQLLPRAEMNYVQTYNASEGFFGIQDLIKSEDMLLMLDYGVFYEFIPKEEWQKETPETILLNEVELNKPYELVISTNAGLWRYRIGDVISFTNKQPFRFKVVGRTAQYINVFGEELMIDNVEKALTMTCETLHCSVKDFTVCPIFMTTDKSGGHEWLIEFSEPPASLQQFSEHLDVNLQKVNSDYAAKRSNDLSLQKPTVKVMKNGTFYAWLKKNNKLGGQNKIPRLRNDRSFAEEILASSPAVDHLRN</sequence>
<dbReference type="Pfam" id="PF03321">
    <property type="entry name" value="GH3"/>
    <property type="match status" value="1"/>
</dbReference>
<evidence type="ECO:0000259" key="1">
    <source>
        <dbReference type="Pfam" id="PF23571"/>
    </source>
</evidence>
<name>A0A916NJ49_9FLAO</name>
<dbReference type="AlphaFoldDB" id="A0A916NJ49"/>
<evidence type="ECO:0000313" key="4">
    <source>
        <dbReference type="Proteomes" id="UP000683507"/>
    </source>
</evidence>
<dbReference type="Pfam" id="PF23571">
    <property type="entry name" value="GH3_M"/>
    <property type="match status" value="1"/>
</dbReference>
<gene>
    <name evidence="3" type="ORF">CRYO30217_03070</name>
</gene>